<dbReference type="EMBL" id="CP063849">
    <property type="protein sequence ID" value="QOY86963.1"/>
    <property type="molecule type" value="Genomic_DNA"/>
</dbReference>
<dbReference type="Pfam" id="PF19583">
    <property type="entry name" value="ODP"/>
    <property type="match status" value="1"/>
</dbReference>
<accession>A0A7S7SJQ4</accession>
<dbReference type="InterPro" id="IPR036866">
    <property type="entry name" value="RibonucZ/Hydroxyglut_hydro"/>
</dbReference>
<dbReference type="GO" id="GO:0016787">
    <property type="term" value="F:hydrolase activity"/>
    <property type="evidence" value="ECO:0007669"/>
    <property type="project" value="UniProtKB-KW"/>
</dbReference>
<protein>
    <submittedName>
        <fullName evidence="2">MBL fold metallo-hydrolase</fullName>
    </submittedName>
</protein>
<evidence type="ECO:0000313" key="2">
    <source>
        <dbReference type="EMBL" id="QOY86963.1"/>
    </source>
</evidence>
<dbReference type="PANTHER" id="PTHR43717">
    <property type="entry name" value="ANAEROBIC NITRIC OXIDE REDUCTASE FLAVORUBREDOXIN"/>
    <property type="match status" value="1"/>
</dbReference>
<dbReference type="KEGG" id="pfer:IRI77_29970"/>
<dbReference type="SUPFAM" id="SSF56281">
    <property type="entry name" value="Metallo-hydrolase/oxidoreductase"/>
    <property type="match status" value="1"/>
</dbReference>
<gene>
    <name evidence="2" type="ORF">IRI77_29970</name>
</gene>
<dbReference type="AlphaFoldDB" id="A0A7S7SJQ4"/>
<reference evidence="2 3" key="1">
    <citation type="submission" date="2020-10" db="EMBL/GenBank/DDBJ databases">
        <title>Complete genome sequence of Paludibaculum fermentans P105T, a facultatively anaerobic acidobacterium capable of dissimilatory Fe(III) reduction.</title>
        <authorList>
            <person name="Dedysh S.N."/>
            <person name="Beletsky A.V."/>
            <person name="Kulichevskaya I.S."/>
            <person name="Mardanov A.V."/>
            <person name="Ravin N.V."/>
        </authorList>
    </citation>
    <scope>NUCLEOTIDE SEQUENCE [LARGE SCALE GENOMIC DNA]</scope>
    <source>
        <strain evidence="2 3">P105</strain>
    </source>
</reference>
<evidence type="ECO:0000313" key="3">
    <source>
        <dbReference type="Proteomes" id="UP000593892"/>
    </source>
</evidence>
<dbReference type="PANTHER" id="PTHR43717:SF1">
    <property type="entry name" value="ANAEROBIC NITRIC OXIDE REDUCTASE FLAVORUBREDOXIN"/>
    <property type="match status" value="1"/>
</dbReference>
<proteinExistence type="predicted"/>
<dbReference type="InterPro" id="IPR045761">
    <property type="entry name" value="ODP_dom"/>
</dbReference>
<name>A0A7S7SJQ4_PALFE</name>
<keyword evidence="3" id="KW-1185">Reference proteome</keyword>
<feature type="domain" description="ODP" evidence="1">
    <location>
        <begin position="33"/>
        <end position="220"/>
    </location>
</feature>
<sequence>MIADQLTGTQVDEVAAGIYRISTRMDVIPGGFTFNSYLIEDEEPLLFHTGYRKLFPTTLAAIQKVMPVTKLRWAGGSHFESDEFGALNDLLAAAPEATAFGSEVGVMTSLNDFAVRTPRGLGDGEEFSIGSRRMKWIYTPHVPHGWDCGILFDLSTGTLLCGDLFTQPGADLPPVTESEVLSASEGMRGMMDYYAQAPTTKGILERLADLNPSTLACQHGSAYRGDGASLLRELSSILEGERNRTLDSAGSR</sequence>
<keyword evidence="2" id="KW-0378">Hydrolase</keyword>
<organism evidence="2 3">
    <name type="scientific">Paludibaculum fermentans</name>
    <dbReference type="NCBI Taxonomy" id="1473598"/>
    <lineage>
        <taxon>Bacteria</taxon>
        <taxon>Pseudomonadati</taxon>
        <taxon>Acidobacteriota</taxon>
        <taxon>Terriglobia</taxon>
        <taxon>Bryobacterales</taxon>
        <taxon>Bryobacteraceae</taxon>
        <taxon>Paludibaculum</taxon>
    </lineage>
</organism>
<dbReference type="Gene3D" id="3.60.15.10">
    <property type="entry name" value="Ribonuclease Z/Hydroxyacylglutathione hydrolase-like"/>
    <property type="match status" value="1"/>
</dbReference>
<dbReference type="RefSeq" id="WP_194448632.1">
    <property type="nucleotide sequence ID" value="NZ_CP063849.1"/>
</dbReference>
<dbReference type="Proteomes" id="UP000593892">
    <property type="component" value="Chromosome"/>
</dbReference>
<evidence type="ECO:0000259" key="1">
    <source>
        <dbReference type="Pfam" id="PF19583"/>
    </source>
</evidence>